<sequence length="112" mass="12010">MKSKRSAWTTAGREVQSLRGDIKKALAKLEQDQQGLGTGGTGVQSAAAQQDVYRSWKRYLEALSGRCGAVQARMEKAGGELYGKDAAVKGSFSKLSQQYEDTPAVGGRQQGK</sequence>
<protein>
    <submittedName>
        <fullName evidence="1">Uncharacterized protein</fullName>
    </submittedName>
</protein>
<evidence type="ECO:0000313" key="2">
    <source>
        <dbReference type="Proteomes" id="UP001180551"/>
    </source>
</evidence>
<dbReference type="EMBL" id="JAVRFE010000011">
    <property type="protein sequence ID" value="MDT0456302.1"/>
    <property type="molecule type" value="Genomic_DNA"/>
</dbReference>
<keyword evidence="2" id="KW-1185">Reference proteome</keyword>
<dbReference type="RefSeq" id="WP_311623515.1">
    <property type="nucleotide sequence ID" value="NZ_JAVRFE010000011.1"/>
</dbReference>
<dbReference type="Gene3D" id="1.10.287.1060">
    <property type="entry name" value="ESAT-6-like"/>
    <property type="match status" value="1"/>
</dbReference>
<comment type="caution">
    <text evidence="1">The sequence shown here is derived from an EMBL/GenBank/DDBJ whole genome shotgun (WGS) entry which is preliminary data.</text>
</comment>
<evidence type="ECO:0000313" key="1">
    <source>
        <dbReference type="EMBL" id="MDT0456302.1"/>
    </source>
</evidence>
<proteinExistence type="predicted"/>
<organism evidence="1 2">
    <name type="scientific">Streptomyces mooreae</name>
    <dbReference type="NCBI Taxonomy" id="3075523"/>
    <lineage>
        <taxon>Bacteria</taxon>
        <taxon>Bacillati</taxon>
        <taxon>Actinomycetota</taxon>
        <taxon>Actinomycetes</taxon>
        <taxon>Kitasatosporales</taxon>
        <taxon>Streptomycetaceae</taxon>
        <taxon>Streptomyces</taxon>
    </lineage>
</organism>
<gene>
    <name evidence="1" type="ORF">RM550_11190</name>
</gene>
<reference evidence="1" key="1">
    <citation type="submission" date="2024-05" db="EMBL/GenBank/DDBJ databases">
        <title>30 novel species of actinomycetes from the DSMZ collection.</title>
        <authorList>
            <person name="Nouioui I."/>
        </authorList>
    </citation>
    <scope>NUCLEOTIDE SEQUENCE</scope>
    <source>
        <strain evidence="1">DSM 41527</strain>
    </source>
</reference>
<dbReference type="Proteomes" id="UP001180551">
    <property type="component" value="Unassembled WGS sequence"/>
</dbReference>
<name>A0ABU2T505_9ACTN</name>
<accession>A0ABU2T505</accession>